<dbReference type="InterPro" id="IPR007011">
    <property type="entry name" value="LEA_SMP_dom"/>
</dbReference>
<evidence type="ECO:0000259" key="2">
    <source>
        <dbReference type="Pfam" id="PF04927"/>
    </source>
</evidence>
<sequence>MVSAETVIHKRKGKNTMSKNKTPMTPEAAARIQSHEAKNNGGKVEKGSFTGRAQRAADHNQKQGK</sequence>
<feature type="compositionally biased region" description="Basic and acidic residues" evidence="1">
    <location>
        <begin position="55"/>
        <end position="65"/>
    </location>
</feature>
<feature type="domain" description="SMP" evidence="2">
    <location>
        <begin position="21"/>
        <end position="62"/>
    </location>
</feature>
<evidence type="ECO:0000313" key="3">
    <source>
        <dbReference type="EMBL" id="ABI32385.1"/>
    </source>
</evidence>
<dbReference type="AlphaFoldDB" id="Q0GIJ9"/>
<feature type="region of interest" description="Disordered" evidence="1">
    <location>
        <begin position="1"/>
        <end position="65"/>
    </location>
</feature>
<dbReference type="EMBL" id="DQ862481">
    <property type="protein sequence ID" value="ABI32385.1"/>
    <property type="molecule type" value="Genomic_DNA"/>
</dbReference>
<evidence type="ECO:0000256" key="1">
    <source>
        <dbReference type="SAM" id="MobiDB-lite"/>
    </source>
</evidence>
<proteinExistence type="predicted"/>
<name>Q0GIJ9_VIBPH</name>
<reference evidence="3" key="1">
    <citation type="journal article" date="2006" name="Appl. Environ. Microbiol.">
        <title>Identification of a DNA methyltransferase gene carried on a pathogenicity island-like element (VPAI) in Vibrio parahaemolyticus and its prevalence among clinical and environmental isolates.</title>
        <authorList>
            <person name="Wang H.Z."/>
            <person name="Wong M.M."/>
            <person name="O'Toole D."/>
            <person name="Mak M.M."/>
            <person name="Wu R.S."/>
            <person name="Kong R.Y."/>
        </authorList>
    </citation>
    <scope>NUCLEOTIDE SEQUENCE</scope>
</reference>
<organism evidence="3">
    <name type="scientific">Vibrio parahaemolyticus</name>
    <dbReference type="NCBI Taxonomy" id="670"/>
    <lineage>
        <taxon>Bacteria</taxon>
        <taxon>Pseudomonadati</taxon>
        <taxon>Pseudomonadota</taxon>
        <taxon>Gammaproteobacteria</taxon>
        <taxon>Vibrionales</taxon>
        <taxon>Vibrionaceae</taxon>
        <taxon>Vibrio</taxon>
    </lineage>
</organism>
<accession>Q0GIJ9</accession>
<protein>
    <recommendedName>
        <fullName evidence="2">SMP domain-containing protein</fullName>
    </recommendedName>
</protein>
<dbReference type="Pfam" id="PF04927">
    <property type="entry name" value="SMP"/>
    <property type="match status" value="1"/>
</dbReference>
<feature type="compositionally biased region" description="Basic and acidic residues" evidence="1">
    <location>
        <begin position="33"/>
        <end position="46"/>
    </location>
</feature>
<reference evidence="3" key="2">
    <citation type="submission" date="2006-07" db="EMBL/GenBank/DDBJ databases">
        <authorList>
            <person name="Wang H."/>
            <person name="Wong M.L."/>
            <person name="O'Toole D.K."/>
            <person name="Mak M.H."/>
            <person name="Wu R.S."/>
            <person name="Kong R.C."/>
        </authorList>
    </citation>
    <scope>NUCLEOTIDE SEQUENCE</scope>
</reference>